<reference evidence="1 2" key="1">
    <citation type="journal article" date="2019" name="Nat. Ecol. Evol.">
        <title>Megaphylogeny resolves global patterns of mushroom evolution.</title>
        <authorList>
            <person name="Varga T."/>
            <person name="Krizsan K."/>
            <person name="Foldi C."/>
            <person name="Dima B."/>
            <person name="Sanchez-Garcia M."/>
            <person name="Sanchez-Ramirez S."/>
            <person name="Szollosi G.J."/>
            <person name="Szarkandi J.G."/>
            <person name="Papp V."/>
            <person name="Albert L."/>
            <person name="Andreopoulos W."/>
            <person name="Angelini C."/>
            <person name="Antonin V."/>
            <person name="Barry K.W."/>
            <person name="Bougher N.L."/>
            <person name="Buchanan P."/>
            <person name="Buyck B."/>
            <person name="Bense V."/>
            <person name="Catcheside P."/>
            <person name="Chovatia M."/>
            <person name="Cooper J."/>
            <person name="Damon W."/>
            <person name="Desjardin D."/>
            <person name="Finy P."/>
            <person name="Geml J."/>
            <person name="Haridas S."/>
            <person name="Hughes K."/>
            <person name="Justo A."/>
            <person name="Karasinski D."/>
            <person name="Kautmanova I."/>
            <person name="Kiss B."/>
            <person name="Kocsube S."/>
            <person name="Kotiranta H."/>
            <person name="LaButti K.M."/>
            <person name="Lechner B.E."/>
            <person name="Liimatainen K."/>
            <person name="Lipzen A."/>
            <person name="Lukacs Z."/>
            <person name="Mihaltcheva S."/>
            <person name="Morgado L.N."/>
            <person name="Niskanen T."/>
            <person name="Noordeloos M.E."/>
            <person name="Ohm R.A."/>
            <person name="Ortiz-Santana B."/>
            <person name="Ovrebo C."/>
            <person name="Racz N."/>
            <person name="Riley R."/>
            <person name="Savchenko A."/>
            <person name="Shiryaev A."/>
            <person name="Soop K."/>
            <person name="Spirin V."/>
            <person name="Szebenyi C."/>
            <person name="Tomsovsky M."/>
            <person name="Tulloss R.E."/>
            <person name="Uehling J."/>
            <person name="Grigoriev I.V."/>
            <person name="Vagvolgyi C."/>
            <person name="Papp T."/>
            <person name="Martin F.M."/>
            <person name="Miettinen O."/>
            <person name="Hibbett D.S."/>
            <person name="Nagy L.G."/>
        </authorList>
    </citation>
    <scope>NUCLEOTIDE SEQUENCE [LARGE SCALE GENOMIC DNA]</scope>
    <source>
        <strain evidence="1 2">CBS 309.79</strain>
    </source>
</reference>
<name>A0A5C3Q2A0_9AGAR</name>
<dbReference type="EMBL" id="ML178864">
    <property type="protein sequence ID" value="TFK96225.1"/>
    <property type="molecule type" value="Genomic_DNA"/>
</dbReference>
<proteinExistence type="predicted"/>
<keyword evidence="2" id="KW-1185">Reference proteome</keyword>
<sequence length="214" mass="23612">MRVSALAQNIFNSSYRTMTAHVPPCNPFDDLLVNSSAIMTTISELGVECRVHEKDKNGVSSGLLQAVARMHKLFKGITESKNNTAIISDINGELTEIMALVVLQHQRKADNTHHKGIGFTRTANALDRLEKKIRFHIEDGIPILSPPLSVQLEEPMGNLHLARLLIFEEFHPEEYTANSDLPSINANGSLIETQGGIYSREALDPLAMSCQKPA</sequence>
<organism evidence="1 2">
    <name type="scientific">Pterulicium gracile</name>
    <dbReference type="NCBI Taxonomy" id="1884261"/>
    <lineage>
        <taxon>Eukaryota</taxon>
        <taxon>Fungi</taxon>
        <taxon>Dikarya</taxon>
        <taxon>Basidiomycota</taxon>
        <taxon>Agaricomycotina</taxon>
        <taxon>Agaricomycetes</taxon>
        <taxon>Agaricomycetidae</taxon>
        <taxon>Agaricales</taxon>
        <taxon>Pleurotineae</taxon>
        <taxon>Pterulaceae</taxon>
        <taxon>Pterulicium</taxon>
    </lineage>
</organism>
<evidence type="ECO:0000313" key="1">
    <source>
        <dbReference type="EMBL" id="TFK96225.1"/>
    </source>
</evidence>
<dbReference type="Proteomes" id="UP000305067">
    <property type="component" value="Unassembled WGS sequence"/>
</dbReference>
<protein>
    <submittedName>
        <fullName evidence="1">Uncharacterized protein</fullName>
    </submittedName>
</protein>
<dbReference type="AlphaFoldDB" id="A0A5C3Q2A0"/>
<gene>
    <name evidence="1" type="ORF">BDV98DRAFT_336579</name>
</gene>
<accession>A0A5C3Q2A0</accession>
<evidence type="ECO:0000313" key="2">
    <source>
        <dbReference type="Proteomes" id="UP000305067"/>
    </source>
</evidence>